<feature type="region of interest" description="Disordered" evidence="12">
    <location>
        <begin position="144"/>
        <end position="216"/>
    </location>
</feature>
<dbReference type="PROSITE" id="PS51802">
    <property type="entry name" value="ZF_CCHHC"/>
    <property type="match status" value="7"/>
</dbReference>
<keyword evidence="8" id="KW-0238">DNA-binding</keyword>
<evidence type="ECO:0000259" key="13">
    <source>
        <dbReference type="Pfam" id="PF08474"/>
    </source>
</evidence>
<feature type="region of interest" description="Disordered" evidence="12">
    <location>
        <begin position="1"/>
        <end position="74"/>
    </location>
</feature>
<feature type="compositionally biased region" description="Low complexity" evidence="12">
    <location>
        <begin position="289"/>
        <end position="298"/>
    </location>
</feature>
<feature type="compositionally biased region" description="Low complexity" evidence="12">
    <location>
        <begin position="864"/>
        <end position="878"/>
    </location>
</feature>
<proteinExistence type="inferred from homology"/>
<feature type="compositionally biased region" description="Polar residues" evidence="12">
    <location>
        <begin position="11"/>
        <end position="26"/>
    </location>
</feature>
<feature type="compositionally biased region" description="Basic and acidic residues" evidence="12">
    <location>
        <begin position="148"/>
        <end position="166"/>
    </location>
</feature>
<dbReference type="Proteomes" id="UP000515135">
    <property type="component" value="Unplaced"/>
</dbReference>
<feature type="region of interest" description="Disordered" evidence="12">
    <location>
        <begin position="861"/>
        <end position="888"/>
    </location>
</feature>
<dbReference type="PANTHER" id="PTHR10816:SF15">
    <property type="entry name" value="MYELIN TRANSCRIPTION FACTOR 1-LIKE PROTEIN"/>
    <property type="match status" value="1"/>
</dbReference>
<evidence type="ECO:0000256" key="6">
    <source>
        <dbReference type="ARBA" id="ARBA00022833"/>
    </source>
</evidence>
<feature type="compositionally biased region" description="Basic and acidic residues" evidence="12">
    <location>
        <begin position="494"/>
        <end position="506"/>
    </location>
</feature>
<feature type="coiled-coil region" evidence="11">
    <location>
        <begin position="1205"/>
        <end position="1267"/>
    </location>
</feature>
<dbReference type="GO" id="GO:0007399">
    <property type="term" value="P:nervous system development"/>
    <property type="evidence" value="ECO:0007669"/>
    <property type="project" value="UniProtKB-KW"/>
</dbReference>
<feature type="region of interest" description="Disordered" evidence="12">
    <location>
        <begin position="230"/>
        <end position="326"/>
    </location>
</feature>
<dbReference type="FunFam" id="4.10.320.30:FF:000001">
    <property type="entry name" value="Myelin transcription factor 1-like, a"/>
    <property type="match status" value="7"/>
</dbReference>
<feature type="region of interest" description="Disordered" evidence="12">
    <location>
        <begin position="824"/>
        <end position="847"/>
    </location>
</feature>
<feature type="region of interest" description="Disordered" evidence="12">
    <location>
        <begin position="339"/>
        <end position="420"/>
    </location>
</feature>
<dbReference type="InterPro" id="IPR013681">
    <property type="entry name" value="Myelin_TF"/>
</dbReference>
<dbReference type="GeneID" id="109480935"/>
<dbReference type="GO" id="GO:0030154">
    <property type="term" value="P:cell differentiation"/>
    <property type="evidence" value="ECO:0007669"/>
    <property type="project" value="UniProtKB-KW"/>
</dbReference>
<keyword evidence="11" id="KW-0175">Coiled coil</keyword>
<dbReference type="GO" id="GO:0005634">
    <property type="term" value="C:nucleus"/>
    <property type="evidence" value="ECO:0007669"/>
    <property type="project" value="UniProtKB-SubCell"/>
</dbReference>
<evidence type="ECO:0000313" key="14">
    <source>
        <dbReference type="Proteomes" id="UP000515135"/>
    </source>
</evidence>
<dbReference type="PROSITE" id="PS50890">
    <property type="entry name" value="PUA"/>
    <property type="match status" value="1"/>
</dbReference>
<dbReference type="RefSeq" id="XP_019638893.1">
    <property type="nucleotide sequence ID" value="XM_019783334.1"/>
</dbReference>
<keyword evidence="6" id="KW-0862">Zinc</keyword>
<dbReference type="InterPro" id="IPR002515">
    <property type="entry name" value="Znf_C2H2C"/>
</dbReference>
<evidence type="ECO:0000256" key="9">
    <source>
        <dbReference type="ARBA" id="ARBA00023163"/>
    </source>
</evidence>
<evidence type="ECO:0000256" key="4">
    <source>
        <dbReference type="ARBA" id="ARBA00022737"/>
    </source>
</evidence>
<evidence type="ECO:0000256" key="11">
    <source>
        <dbReference type="SAM" id="Coils"/>
    </source>
</evidence>
<reference evidence="15" key="1">
    <citation type="submission" date="2025-08" db="UniProtKB">
        <authorList>
            <consortium name="RefSeq"/>
        </authorList>
    </citation>
    <scope>IDENTIFICATION</scope>
    <source>
        <tissue evidence="15">Gonad</tissue>
    </source>
</reference>
<dbReference type="SUPFAM" id="SSF103637">
    <property type="entry name" value="CCHHC domain"/>
    <property type="match status" value="7"/>
</dbReference>
<evidence type="ECO:0000256" key="5">
    <source>
        <dbReference type="ARBA" id="ARBA00022771"/>
    </source>
</evidence>
<dbReference type="GO" id="GO:0000981">
    <property type="term" value="F:DNA-binding transcription factor activity, RNA polymerase II-specific"/>
    <property type="evidence" value="ECO:0007669"/>
    <property type="project" value="TreeGrafter"/>
</dbReference>
<dbReference type="InterPro" id="IPR036060">
    <property type="entry name" value="Znf_C2H2C_sf"/>
</dbReference>
<feature type="compositionally biased region" description="Polar residues" evidence="12">
    <location>
        <begin position="39"/>
        <end position="72"/>
    </location>
</feature>
<feature type="region of interest" description="Disordered" evidence="12">
    <location>
        <begin position="446"/>
        <end position="508"/>
    </location>
</feature>
<feature type="compositionally biased region" description="Low complexity" evidence="12">
    <location>
        <begin position="790"/>
        <end position="803"/>
    </location>
</feature>
<keyword evidence="5" id="KW-0863">Zinc-finger</keyword>
<feature type="compositionally biased region" description="Polar residues" evidence="12">
    <location>
        <begin position="356"/>
        <end position="392"/>
    </location>
</feature>
<dbReference type="PANTHER" id="PTHR10816">
    <property type="entry name" value="MYELIN TRANSCRIPTION FACTOR 1-RELATED"/>
    <property type="match status" value="1"/>
</dbReference>
<comment type="subcellular location">
    <subcellularLocation>
        <location evidence="1">Nucleus</location>
    </subcellularLocation>
</comment>
<gene>
    <name evidence="15" type="primary">LOC109480935</name>
</gene>
<evidence type="ECO:0000313" key="15">
    <source>
        <dbReference type="RefSeq" id="XP_019638893.1"/>
    </source>
</evidence>
<feature type="region of interest" description="Disordered" evidence="12">
    <location>
        <begin position="102"/>
        <end position="122"/>
    </location>
</feature>
<dbReference type="GO" id="GO:0000978">
    <property type="term" value="F:RNA polymerase II cis-regulatory region sequence-specific DNA binding"/>
    <property type="evidence" value="ECO:0007669"/>
    <property type="project" value="TreeGrafter"/>
</dbReference>
<sequence>MILPELRRAQVSRTSPTVNVTSSQARSAPHEVMRAGSIQRPTTRSRANSRKLQSPLKATSPQRPTTKLTNGGTSCGEWEIKTKDQSEQAALALHKAPGLRVSPRIHKPVNGAVPGLTNGCTRTDKDTDVNEVLEVSAGNKKGVWRNGRKTEAAEVVKSREEDHTSDQENSSANKMDGPDNGDKRLRTRSKRGQAESSMPDQSCPTPGCDGLGHISGKYAKHRSTYGCPLAAKRRKLARQGSDKSKKSTDKQSSSTSEDLMEAEEYPSSDVELTNQNDPNDGDDQSNVMEPESAEGSEAAPEEEHVGNDTAPPPPLESPDENFKSYEELVARSLISLKKAASEQIEQQQQQHHLQQSTEVQGQSPGNSSDQQQHSSVASSPQSEHSSVGFSQDYSEERSSQNSVDIRDEIDENKYDEDEREAISGLETLRSQCDSLARQLSTELVTLDCGSGNSSLNGSGGSWVLDIDGQRDSSSSSSSSTSSSPANSPPPSPEPCKHSDIKDDHYAGKPYSVENITGAEIPRTTLEQPLPLARENIAVIKPKVELERIAEGLTTINPVGVSPSAKENVPQARQDFVVPKVPKTPQGTIRKEREGDSKCPTPGCNGTGHVTGLYSHHRSLSGCPHKDKIPPELAESLCSTNKETCPTPGCTGRGHVNSNRNSHRSLSGCPIAAAQKLNKQQTKLQPHAEAKTPPGVPSDRVLRPMCFVKKLDVAQYGYPPVVSPAIPRTNLAKELEKYAKLTPMEYTPYDPAAYLGKRAIAPKLPSHEKKPPQPPQQPPPQPIFAKPPTPMSVSPVSVSVSTPTQKVEYRIDPNTARMAATAINLSTKPQPPPQQQTMPMSPTTPTSEQNLIVDQNGTLDLSMKSNQSQNQSQTVATAATPPPQSSQDDRFMYQRPSVVVSTKNLMSSSYSQDNYSTESLTYGLSTPTYTTSITSGRTDFNQGYVLSPIKKPEKTCPTPGCDGSGHVSGNYASHRSLSGCPRADKSQIVANQQEMKCPTPGCDGSGHATGNYSSHRSLSGCPRAKKMKNLLKEKENENGAEPIRLGCHMTSVNDNTKQSVAAISQVEGCPVPGCDGSGHVSGKYVTHRSASGCPLAAKKGFNLSMFRDENGECKDVPGYWRSPVQSSSSYDLPLSSQWTRPRMDGLVCPTPGCDGSGHANGSFLTHRSLSGCPRATAAMKKARLTSEEMNTIKYKASNGIENDEDIKKLEQEITELQSSNSHMEAQMIKLRTQITSMENKVQQGEKENKAIEDKNISLKEHLEFLRSNLIQHLQEIKLPGTNEGPTEENFDSYISSLRNLCLENYTSENKALFQAVKAALEDFDVKV</sequence>
<feature type="domain" description="Myelin transcription factor 1" evidence="13">
    <location>
        <begin position="719"/>
        <end position="890"/>
    </location>
</feature>
<keyword evidence="14" id="KW-1185">Reference proteome</keyword>
<evidence type="ECO:0000256" key="8">
    <source>
        <dbReference type="ARBA" id="ARBA00023125"/>
    </source>
</evidence>
<dbReference type="Gene3D" id="4.10.320.30">
    <property type="match status" value="7"/>
</dbReference>
<dbReference type="Pfam" id="PF08474">
    <property type="entry name" value="MYT1"/>
    <property type="match status" value="1"/>
</dbReference>
<keyword evidence="10" id="KW-0539">Nucleus</keyword>
<keyword evidence="4" id="KW-0677">Repeat</keyword>
<dbReference type="OrthoDB" id="10069059at2759"/>
<feature type="compositionally biased region" description="Pro residues" evidence="12">
    <location>
        <begin position="771"/>
        <end position="789"/>
    </location>
</feature>
<feature type="compositionally biased region" description="Low complexity" evidence="12">
    <location>
        <begin position="342"/>
        <end position="355"/>
    </location>
</feature>
<evidence type="ECO:0000256" key="7">
    <source>
        <dbReference type="ARBA" id="ARBA00023015"/>
    </source>
</evidence>
<name>A0A6P4ZPY0_BRABE</name>
<comment type="similarity">
    <text evidence="2">Belongs to the MYT1 family.</text>
</comment>
<feature type="compositionally biased region" description="Basic and acidic residues" evidence="12">
    <location>
        <begin position="240"/>
        <end position="249"/>
    </location>
</feature>
<evidence type="ECO:0000256" key="10">
    <source>
        <dbReference type="ARBA" id="ARBA00023242"/>
    </source>
</evidence>
<accession>A0A6P4ZPY0</accession>
<dbReference type="Pfam" id="PF01530">
    <property type="entry name" value="zf-C2HC"/>
    <property type="match status" value="7"/>
</dbReference>
<feature type="region of interest" description="Disordered" evidence="12">
    <location>
        <begin position="763"/>
        <end position="812"/>
    </location>
</feature>
<dbReference type="GO" id="GO:0008270">
    <property type="term" value="F:zinc ion binding"/>
    <property type="evidence" value="ECO:0007669"/>
    <property type="project" value="UniProtKB-KW"/>
</dbReference>
<evidence type="ECO:0000256" key="3">
    <source>
        <dbReference type="ARBA" id="ARBA00022723"/>
    </source>
</evidence>
<organism evidence="14 15">
    <name type="scientific">Branchiostoma belcheri</name>
    <name type="common">Amphioxus</name>
    <dbReference type="NCBI Taxonomy" id="7741"/>
    <lineage>
        <taxon>Eukaryota</taxon>
        <taxon>Metazoa</taxon>
        <taxon>Chordata</taxon>
        <taxon>Cephalochordata</taxon>
        <taxon>Leptocardii</taxon>
        <taxon>Amphioxiformes</taxon>
        <taxon>Branchiostomatidae</taxon>
        <taxon>Branchiostoma</taxon>
    </lineage>
</organism>
<keyword evidence="7" id="KW-0805">Transcription regulation</keyword>
<feature type="compositionally biased region" description="Low complexity" evidence="12">
    <location>
        <begin position="472"/>
        <end position="485"/>
    </location>
</feature>
<evidence type="ECO:0000256" key="1">
    <source>
        <dbReference type="ARBA" id="ARBA00004123"/>
    </source>
</evidence>
<feature type="compositionally biased region" description="Low complexity" evidence="12">
    <location>
        <begin position="834"/>
        <end position="846"/>
    </location>
</feature>
<feature type="compositionally biased region" description="Polar residues" evidence="12">
    <location>
        <begin position="194"/>
        <end position="204"/>
    </location>
</feature>
<protein>
    <submittedName>
        <fullName evidence="15">Myelin transcription factor 1-like isoform X3</fullName>
    </submittedName>
</protein>
<keyword evidence="9" id="KW-0804">Transcription</keyword>
<evidence type="ECO:0000256" key="2">
    <source>
        <dbReference type="ARBA" id="ARBA00010194"/>
    </source>
</evidence>
<feature type="compositionally biased region" description="Acidic residues" evidence="12">
    <location>
        <begin position="407"/>
        <end position="419"/>
    </location>
</feature>
<keyword evidence="3" id="KW-0479">Metal-binding</keyword>
<evidence type="ECO:0000256" key="12">
    <source>
        <dbReference type="SAM" id="MobiDB-lite"/>
    </source>
</evidence>